<name>A0A4R1BCE6_9PROT</name>
<accession>A0A4R1BCE6</accession>
<keyword evidence="2" id="KW-0732">Signal</keyword>
<dbReference type="RefSeq" id="WP_131446759.1">
    <property type="nucleotide sequence ID" value="NZ_SJZB01000033.1"/>
</dbReference>
<feature type="signal peptide" evidence="2">
    <location>
        <begin position="1"/>
        <end position="22"/>
    </location>
</feature>
<feature type="chain" id="PRO_5020525613" description="DUF3300 domain-containing protein" evidence="2">
    <location>
        <begin position="23"/>
        <end position="156"/>
    </location>
</feature>
<feature type="region of interest" description="Disordered" evidence="1">
    <location>
        <begin position="134"/>
        <end position="156"/>
    </location>
</feature>
<dbReference type="AlphaFoldDB" id="A0A4R1BCE6"/>
<protein>
    <recommendedName>
        <fullName evidence="5">DUF3300 domain-containing protein</fullName>
    </recommendedName>
</protein>
<comment type="caution">
    <text evidence="3">The sequence shown here is derived from an EMBL/GenBank/DDBJ whole genome shotgun (WGS) entry which is preliminary data.</text>
</comment>
<evidence type="ECO:0000313" key="3">
    <source>
        <dbReference type="EMBL" id="TCJ14706.1"/>
    </source>
</evidence>
<sequence length="156" mass="16534">MIQTYARSLLLIALAAPLASFAADPAPAGPDTAAAAPAPAHPGQAAAAAPEVSLVEMVRALSQFLTEDEVQMVYDYLWDSSLAALKGSQEEVTLPPELAFKLAILQKRIVKEGGVYLQGLALKMEKDLAHFQENLNTPTAPAPYSLPSERAAPKQP</sequence>
<proteinExistence type="predicted"/>
<evidence type="ECO:0000313" key="4">
    <source>
        <dbReference type="Proteomes" id="UP000295443"/>
    </source>
</evidence>
<dbReference type="Proteomes" id="UP000295443">
    <property type="component" value="Unassembled WGS sequence"/>
</dbReference>
<dbReference type="EMBL" id="SJZB01000033">
    <property type="protein sequence ID" value="TCJ14706.1"/>
    <property type="molecule type" value="Genomic_DNA"/>
</dbReference>
<gene>
    <name evidence="3" type="ORF">EZJ19_08960</name>
</gene>
<evidence type="ECO:0008006" key="5">
    <source>
        <dbReference type="Google" id="ProtNLM"/>
    </source>
</evidence>
<organism evidence="3 4">
    <name type="scientific">Parasulfuritortus cantonensis</name>
    <dbReference type="NCBI Taxonomy" id="2528202"/>
    <lineage>
        <taxon>Bacteria</taxon>
        <taxon>Pseudomonadati</taxon>
        <taxon>Pseudomonadota</taxon>
        <taxon>Betaproteobacteria</taxon>
        <taxon>Nitrosomonadales</taxon>
        <taxon>Thiobacillaceae</taxon>
        <taxon>Parasulfuritortus</taxon>
    </lineage>
</organism>
<keyword evidence="4" id="KW-1185">Reference proteome</keyword>
<reference evidence="3 4" key="1">
    <citation type="submission" date="2019-03" db="EMBL/GenBank/DDBJ databases">
        <title>Genome sequence of Thiobacillaceae bacterium LSR1, a sulfur-oxidizing bacterium isolated from freshwater sediment.</title>
        <authorList>
            <person name="Li S."/>
        </authorList>
    </citation>
    <scope>NUCLEOTIDE SEQUENCE [LARGE SCALE GENOMIC DNA]</scope>
    <source>
        <strain evidence="3 4">LSR1</strain>
    </source>
</reference>
<evidence type="ECO:0000256" key="1">
    <source>
        <dbReference type="SAM" id="MobiDB-lite"/>
    </source>
</evidence>
<evidence type="ECO:0000256" key="2">
    <source>
        <dbReference type="SAM" id="SignalP"/>
    </source>
</evidence>